<dbReference type="InterPro" id="IPR026188">
    <property type="entry name" value="Lebercilin-like"/>
</dbReference>
<evidence type="ECO:0000256" key="6">
    <source>
        <dbReference type="SAM" id="MobiDB-lite"/>
    </source>
</evidence>
<dbReference type="Pfam" id="PF15619">
    <property type="entry name" value="Lebercilin"/>
    <property type="match status" value="1"/>
</dbReference>
<dbReference type="GO" id="GO:0042073">
    <property type="term" value="P:intraciliary transport"/>
    <property type="evidence" value="ECO:0007669"/>
    <property type="project" value="TreeGrafter"/>
</dbReference>
<proteinExistence type="inferred from homology"/>
<dbReference type="GO" id="GO:0005930">
    <property type="term" value="C:axoneme"/>
    <property type="evidence" value="ECO:0007669"/>
    <property type="project" value="TreeGrafter"/>
</dbReference>
<keyword evidence="2 5" id="KW-0175">Coiled coil</keyword>
<evidence type="ECO:0000256" key="1">
    <source>
        <dbReference type="ARBA" id="ARBA00010229"/>
    </source>
</evidence>
<evidence type="ECO:0000313" key="8">
    <source>
        <dbReference type="EMBL" id="CAI5772546.1"/>
    </source>
</evidence>
<evidence type="ECO:0000256" key="2">
    <source>
        <dbReference type="ARBA" id="ARBA00023054"/>
    </source>
</evidence>
<feature type="domain" description="Lebercilin" evidence="7">
    <location>
        <begin position="176"/>
        <end position="367"/>
    </location>
</feature>
<name>A0AA35K7J6_9SAUR</name>
<dbReference type="EMBL" id="OX395129">
    <property type="protein sequence ID" value="CAI5772546.1"/>
    <property type="molecule type" value="Genomic_DNA"/>
</dbReference>
<evidence type="ECO:0000256" key="5">
    <source>
        <dbReference type="SAM" id="Coils"/>
    </source>
</evidence>
<gene>
    <name evidence="8" type="ORF">PODLI_1B015416</name>
</gene>
<keyword evidence="9" id="KW-1185">Reference proteome</keyword>
<dbReference type="Proteomes" id="UP001178461">
    <property type="component" value="Chromosome 4"/>
</dbReference>
<evidence type="ECO:0000256" key="3">
    <source>
        <dbReference type="ARBA" id="ARBA00041189"/>
    </source>
</evidence>
<feature type="compositionally biased region" description="Basic and acidic residues" evidence="6">
    <location>
        <begin position="127"/>
        <end position="145"/>
    </location>
</feature>
<dbReference type="InterPro" id="IPR028933">
    <property type="entry name" value="Lebercilin_dom"/>
</dbReference>
<feature type="coiled-coil region" evidence="5">
    <location>
        <begin position="486"/>
        <end position="514"/>
    </location>
</feature>
<feature type="coiled-coil region" evidence="5">
    <location>
        <begin position="250"/>
        <end position="320"/>
    </location>
</feature>
<evidence type="ECO:0000256" key="4">
    <source>
        <dbReference type="ARBA" id="ARBA00041402"/>
    </source>
</evidence>
<evidence type="ECO:0000313" key="9">
    <source>
        <dbReference type="Proteomes" id="UP001178461"/>
    </source>
</evidence>
<dbReference type="PANTHER" id="PTHR16650:SF9">
    <property type="entry name" value="LEBERCILIN-LIKE PROTEIN"/>
    <property type="match status" value="1"/>
</dbReference>
<dbReference type="PANTHER" id="PTHR16650">
    <property type="entry name" value="C21ORF13-RELATED"/>
    <property type="match status" value="1"/>
</dbReference>
<evidence type="ECO:0000259" key="7">
    <source>
        <dbReference type="Pfam" id="PF15619"/>
    </source>
</evidence>
<dbReference type="AlphaFoldDB" id="A0AA35K7J6"/>
<protein>
    <recommendedName>
        <fullName evidence="3">Lebercilin-like protein</fullName>
    </recommendedName>
    <alternativeName>
        <fullName evidence="4">Leber congenital amaurosis 5-like protein</fullName>
    </alternativeName>
</protein>
<sequence length="720" mass="82222">MSNNGMMASDDYILHFVVQEDNKCEQVTKSRSPSDSPSRVCKSTQSKCSTKVSHCSKCSSQCGTFQLDYSNDFNQDVSRRASSSSSSYSEQNSCRNSQVYYYEDFHTYSSETPCSNGSGYSSILEQPETKEEELSMKTKENDHQAKGGKTLPKKKQQQKSFFNTSTIITSQKNNVACRLLSARLHKVKELKNEVSVLKKKLEASNMENQILKRLQYRHLKAISKYENAETNLPDLLAKQCGEVRTLRVLLRKSQEQERSASKKLREVEAQLLKTKDTLLALQKLSEDKNLAERGELRRRLNTLTQRMEIGDKRIQVLEKQLLLNNTSFSHQLAVEKKKTLEAQLITTNLQMEIKSLNQKIKEKERELGVRNIYANRMLKGQQDKGGSESPPKAVNVSKSVQVDVNLEATALQKHEAEKSSVVFLTEELTTKDINCKDKLCDVDKEMESKTEVHQNQKLTMQQISNIACTELLGEEICPNTEKLFRCENLERQKNRRERQRLNLLKEEFEKLRTDQALESTHDIQQKMNNQEEVATEKQENEPKQVSCDKMETVTQRYKTPSTLKKQYVFSEAVENLHQGYPSTGPLSNTSTTCSSRQVNRHQGEIPELKAENSSSAYEPSFGKVTKTRQKDTMSTLGKEHIPAVSTEKKTTLMEELFGPSCILKDSHSKLNLKEAVKEKKTLMSEKSYEISQVNDGLQCGDSKQAHIKVFHTFAFLENFK</sequence>
<feature type="region of interest" description="Disordered" evidence="6">
    <location>
        <begin position="112"/>
        <end position="156"/>
    </location>
</feature>
<organism evidence="8 9">
    <name type="scientific">Podarcis lilfordi</name>
    <name type="common">Lilford's wall lizard</name>
    <dbReference type="NCBI Taxonomy" id="74358"/>
    <lineage>
        <taxon>Eukaryota</taxon>
        <taxon>Metazoa</taxon>
        <taxon>Chordata</taxon>
        <taxon>Craniata</taxon>
        <taxon>Vertebrata</taxon>
        <taxon>Euteleostomi</taxon>
        <taxon>Lepidosauria</taxon>
        <taxon>Squamata</taxon>
        <taxon>Bifurcata</taxon>
        <taxon>Unidentata</taxon>
        <taxon>Episquamata</taxon>
        <taxon>Laterata</taxon>
        <taxon>Lacertibaenia</taxon>
        <taxon>Lacertidae</taxon>
        <taxon>Podarcis</taxon>
    </lineage>
</organism>
<comment type="similarity">
    <text evidence="1">Belongs to the LCA5 family.</text>
</comment>
<feature type="compositionally biased region" description="Polar residues" evidence="6">
    <location>
        <begin position="112"/>
        <end position="124"/>
    </location>
</feature>
<accession>A0AA35K7J6</accession>
<reference evidence="8" key="1">
    <citation type="submission" date="2022-12" db="EMBL/GenBank/DDBJ databases">
        <authorList>
            <person name="Alioto T."/>
            <person name="Alioto T."/>
            <person name="Gomez Garrido J."/>
        </authorList>
    </citation>
    <scope>NUCLEOTIDE SEQUENCE</scope>
</reference>